<keyword evidence="1" id="KW-0472">Membrane</keyword>
<organism evidence="2 3">
    <name type="scientific">[Phormidium ambiguum] IAM M-71</name>
    <dbReference type="NCBI Taxonomy" id="454136"/>
    <lineage>
        <taxon>Bacteria</taxon>
        <taxon>Bacillati</taxon>
        <taxon>Cyanobacteriota</taxon>
        <taxon>Cyanophyceae</taxon>
        <taxon>Oscillatoriophycideae</taxon>
        <taxon>Aerosakkonematales</taxon>
        <taxon>Aerosakkonemataceae</taxon>
        <taxon>Floridanema</taxon>
    </lineage>
</organism>
<dbReference type="STRING" id="454136.NIES2119_14825"/>
<evidence type="ECO:0000313" key="3">
    <source>
        <dbReference type="Proteomes" id="UP000185860"/>
    </source>
</evidence>
<evidence type="ECO:0008006" key="4">
    <source>
        <dbReference type="Google" id="ProtNLM"/>
    </source>
</evidence>
<protein>
    <recommendedName>
        <fullName evidence="4">DUF1361 domain-containing protein</fullName>
    </recommendedName>
</protein>
<evidence type="ECO:0000313" key="2">
    <source>
        <dbReference type="EMBL" id="OKH37090.1"/>
    </source>
</evidence>
<comment type="caution">
    <text evidence="2">The sequence shown here is derived from an EMBL/GenBank/DDBJ whole genome shotgun (WGS) entry which is preliminary data.</text>
</comment>
<keyword evidence="1" id="KW-0812">Transmembrane</keyword>
<feature type="transmembrane region" description="Helical" evidence="1">
    <location>
        <begin position="125"/>
        <end position="144"/>
    </location>
</feature>
<accession>A0A1U7IJ06</accession>
<dbReference type="EMBL" id="MRCE01000013">
    <property type="protein sequence ID" value="OKH37090.1"/>
    <property type="molecule type" value="Genomic_DNA"/>
</dbReference>
<feature type="transmembrane region" description="Helical" evidence="1">
    <location>
        <begin position="82"/>
        <end position="104"/>
    </location>
</feature>
<sequence>MRSTLYETKEAFSGGIYSGWIAWNLFLAFIPLALSFWLFRRKSNYRSYVWWIVFAVYFAFLPNAPYLLTDIIHLIRGIREGFSAWVITLIFIPLHLFAIIAGTEAYVVSLINQGNYLKRQLSEKWVVWSELATHALCAVGIYMGRFQRFNSWDLVTDPDNVLLTTINDLTSKRPLLVMFITFVVLAVVYWVMKQITLGLVMRIRYLRLKRKLKTPRVAEKI</sequence>
<proteinExistence type="predicted"/>
<feature type="transmembrane region" description="Helical" evidence="1">
    <location>
        <begin position="20"/>
        <end position="39"/>
    </location>
</feature>
<feature type="transmembrane region" description="Helical" evidence="1">
    <location>
        <begin position="48"/>
        <end position="67"/>
    </location>
</feature>
<dbReference type="InterPro" id="IPR009793">
    <property type="entry name" value="DUF1361"/>
</dbReference>
<feature type="transmembrane region" description="Helical" evidence="1">
    <location>
        <begin position="175"/>
        <end position="201"/>
    </location>
</feature>
<dbReference type="Pfam" id="PF07099">
    <property type="entry name" value="DUF1361"/>
    <property type="match status" value="1"/>
</dbReference>
<evidence type="ECO:0000256" key="1">
    <source>
        <dbReference type="SAM" id="Phobius"/>
    </source>
</evidence>
<name>A0A1U7IJ06_9CYAN</name>
<dbReference type="AlphaFoldDB" id="A0A1U7IJ06"/>
<reference evidence="2 3" key="1">
    <citation type="submission" date="2016-11" db="EMBL/GenBank/DDBJ databases">
        <title>Draft Genome Sequences of Nine Cyanobacterial Strains from Diverse Habitats.</title>
        <authorList>
            <person name="Zhu T."/>
            <person name="Hou S."/>
            <person name="Lu X."/>
            <person name="Hess W.R."/>
        </authorList>
    </citation>
    <scope>NUCLEOTIDE SEQUENCE [LARGE SCALE GENOMIC DNA]</scope>
    <source>
        <strain evidence="2 3">IAM M-71</strain>
    </source>
</reference>
<dbReference type="OrthoDB" id="4540541at2"/>
<keyword evidence="1" id="KW-1133">Transmembrane helix</keyword>
<gene>
    <name evidence="2" type="ORF">NIES2119_14825</name>
</gene>
<dbReference type="Proteomes" id="UP000185860">
    <property type="component" value="Unassembled WGS sequence"/>
</dbReference>